<evidence type="ECO:0000256" key="1">
    <source>
        <dbReference type="SAM" id="MobiDB-lite"/>
    </source>
</evidence>
<accession>U6KVG4</accession>
<reference evidence="3" key="2">
    <citation type="submission" date="2013-10" db="EMBL/GenBank/DDBJ databases">
        <authorList>
            <person name="Aslett M."/>
        </authorList>
    </citation>
    <scope>NUCLEOTIDE SEQUENCE [LARGE SCALE GENOMIC DNA]</scope>
    <source>
        <strain evidence="3">Houghton</strain>
    </source>
</reference>
<dbReference type="OMA" id="MRGRICI"/>
<organism evidence="3 4">
    <name type="scientific">Eimeria tenella</name>
    <name type="common">Coccidian parasite</name>
    <dbReference type="NCBI Taxonomy" id="5802"/>
    <lineage>
        <taxon>Eukaryota</taxon>
        <taxon>Sar</taxon>
        <taxon>Alveolata</taxon>
        <taxon>Apicomplexa</taxon>
        <taxon>Conoidasida</taxon>
        <taxon>Coccidia</taxon>
        <taxon>Eucoccidiorida</taxon>
        <taxon>Eimeriorina</taxon>
        <taxon>Eimeriidae</taxon>
        <taxon>Eimeria</taxon>
    </lineage>
</organism>
<feature type="region of interest" description="Disordered" evidence="1">
    <location>
        <begin position="135"/>
        <end position="157"/>
    </location>
</feature>
<evidence type="ECO:0000313" key="4">
    <source>
        <dbReference type="Proteomes" id="UP000030747"/>
    </source>
</evidence>
<dbReference type="OrthoDB" id="347234at2759"/>
<dbReference type="VEuPathDB" id="ToxoDB:ETH2_0619800"/>
<dbReference type="VEuPathDB" id="ToxoDB:ETH_00004225"/>
<feature type="signal peptide" evidence="2">
    <location>
        <begin position="1"/>
        <end position="21"/>
    </location>
</feature>
<keyword evidence="2" id="KW-0732">Signal</keyword>
<keyword evidence="4" id="KW-1185">Reference proteome</keyword>
<name>U6KVG4_EIMTE</name>
<dbReference type="Proteomes" id="UP000030747">
    <property type="component" value="Unassembled WGS sequence"/>
</dbReference>
<proteinExistence type="predicted"/>
<protein>
    <submittedName>
        <fullName evidence="3">Uncharacterized protein</fullName>
    </submittedName>
</protein>
<feature type="chain" id="PRO_5004673792" evidence="2">
    <location>
        <begin position="22"/>
        <end position="157"/>
    </location>
</feature>
<evidence type="ECO:0000313" key="3">
    <source>
        <dbReference type="EMBL" id="CDJ42127.1"/>
    </source>
</evidence>
<gene>
    <name evidence="3" type="ORF">ETH_00004225</name>
</gene>
<sequence>MRGAPSLFALLLVTCLGAGEGLLVKRFGGTDPVSLELAEEGLDVPTATAPTASASRFIELSHKARRRTLSSHCQEGDCSFAVHQAEGTKTLKQQLKKKAKKLEKKVEKAKKKYLEKHSEEEYAVLKYSAVLEALQRENSGEEGGAEGEEEQPQQQQF</sequence>
<dbReference type="RefSeq" id="XP_013232877.1">
    <property type="nucleotide sequence ID" value="XM_013377423.1"/>
</dbReference>
<dbReference type="GeneID" id="25250053"/>
<dbReference type="EMBL" id="HG675689">
    <property type="protein sequence ID" value="CDJ42127.1"/>
    <property type="molecule type" value="Genomic_DNA"/>
</dbReference>
<dbReference type="AlphaFoldDB" id="U6KVG4"/>
<reference evidence="3" key="1">
    <citation type="submission" date="2013-10" db="EMBL/GenBank/DDBJ databases">
        <title>Genomic analysis of the causative agents of coccidiosis in chickens.</title>
        <authorList>
            <person name="Reid A.J."/>
            <person name="Blake D."/>
            <person name="Billington K."/>
            <person name="Browne H."/>
            <person name="Dunn M."/>
            <person name="Hung S."/>
            <person name="Kawahara F."/>
            <person name="Miranda-Saavedra D."/>
            <person name="Mourier T."/>
            <person name="Nagra H."/>
            <person name="Otto T.D."/>
            <person name="Rawlings N."/>
            <person name="Sanchez A."/>
            <person name="Sanders M."/>
            <person name="Subramaniam C."/>
            <person name="Tay Y."/>
            <person name="Dear P."/>
            <person name="Doerig C."/>
            <person name="Gruber A."/>
            <person name="Parkinson J."/>
            <person name="Shirley M."/>
            <person name="Wan K.L."/>
            <person name="Berriman M."/>
            <person name="Tomley F."/>
            <person name="Pain A."/>
        </authorList>
    </citation>
    <scope>NUCLEOTIDE SEQUENCE [LARGE SCALE GENOMIC DNA]</scope>
    <source>
        <strain evidence="3">Houghton</strain>
    </source>
</reference>
<evidence type="ECO:0000256" key="2">
    <source>
        <dbReference type="SAM" id="SignalP"/>
    </source>
</evidence>